<reference evidence="2" key="1">
    <citation type="submission" date="2023-03" db="EMBL/GenBank/DDBJ databases">
        <title>Lomoglobus Profundus gen. nov., sp. nov., a novel member of the phylum Verrucomicrobia, isolated from deep-marine sediment of South China Sea.</title>
        <authorList>
            <person name="Ahmad T."/>
            <person name="Ishaq S.E."/>
            <person name="Wang F."/>
        </authorList>
    </citation>
    <scope>NUCLEOTIDE SEQUENCE</scope>
    <source>
        <strain evidence="2">LMO-M01</strain>
    </source>
</reference>
<sequence>MPTIKTKRRYITGEATLYLSVVLAVLTILWWGFDLRRWNFEIPLNIDGDALHYLAIARSMLESAEWWRIDRLSAPFELNMLLFPFCGMTEIFLLNLWSLVTDTPGSVVFGVFLSSFVLAAASACWSLRTLGYSPLIAATAGILFAFIPSVFLRNTAHLMLLHYMVPFPCATAVLIASDTLRDLSRTRRWVTVGFTCVVGLSYIYTAFFGCFLLCVAALIAWARRGSIRATIWPGAIIAVIAVLAFFSLLPSILAWKNDLIASDALIGSKSMADSDTYGLKLRHLITPRQDHPLSLFRDFTNETVGHFPLDNENTTSKIGGLPSLGLLTLLFIAVSGYFSRTWLPLKSPLIASSSLAISSFLLATIGGLGSLFNLWISSEIRCYNRISVFIAFLAIVPVAYALQNISHRIPKLGSYAVCTLVVIIGVLDQASFGYVASLHHNGEARYLETKEFITKLENELPEEALIYQLPHMPYPHTPPMLRFGAHSHLLAYVTSTSLNWSWPALTGEALTFNSELTQVSLIDFVTKLSESNFSGILVNTTAYEDKGAAIVENLEHLLTQKALLSTQGEYAFVAIPATGKKQINPNIEVYLAAKEVPILIPLNHMVDFSEFGDSERHLNGGWSHQETDFRWTVGPESGLQFFFKEMPETALHLSFSTFTLLAPSQTKKTAEIFANDRLVGSWVFDTTDNDSIRIVEIPPEAISPNRLLDLRLIIDPPSSPLSLGVNADSRPLGIAIRSITISN</sequence>
<accession>A0AAF0CSP8</accession>
<feature type="transmembrane region" description="Helical" evidence="1">
    <location>
        <begin position="15"/>
        <end position="33"/>
    </location>
</feature>
<protein>
    <submittedName>
        <fullName evidence="2">Uncharacterized protein</fullName>
    </submittedName>
</protein>
<keyword evidence="1" id="KW-1133">Transmembrane helix</keyword>
<keyword evidence="1" id="KW-0812">Transmembrane</keyword>
<feature type="transmembrane region" description="Helical" evidence="1">
    <location>
        <begin position="318"/>
        <end position="338"/>
    </location>
</feature>
<dbReference type="KEGG" id="slom:PXH66_10955"/>
<feature type="transmembrane region" description="Helical" evidence="1">
    <location>
        <begin position="81"/>
        <end position="100"/>
    </location>
</feature>
<keyword evidence="1" id="KW-0472">Membrane</keyword>
<feature type="transmembrane region" description="Helical" evidence="1">
    <location>
        <begin position="189"/>
        <end position="222"/>
    </location>
</feature>
<evidence type="ECO:0000313" key="2">
    <source>
        <dbReference type="EMBL" id="WED67367.1"/>
    </source>
</evidence>
<gene>
    <name evidence="2" type="ORF">PXH66_10955</name>
</gene>
<dbReference type="EMBL" id="CP119075">
    <property type="protein sequence ID" value="WED67367.1"/>
    <property type="molecule type" value="Genomic_DNA"/>
</dbReference>
<feature type="transmembrane region" description="Helical" evidence="1">
    <location>
        <begin position="159"/>
        <end position="177"/>
    </location>
</feature>
<evidence type="ECO:0000313" key="3">
    <source>
        <dbReference type="Proteomes" id="UP001218638"/>
    </source>
</evidence>
<feature type="transmembrane region" description="Helical" evidence="1">
    <location>
        <begin position="107"/>
        <end position="128"/>
    </location>
</feature>
<dbReference type="Proteomes" id="UP001218638">
    <property type="component" value="Chromosome"/>
</dbReference>
<feature type="transmembrane region" description="Helical" evidence="1">
    <location>
        <begin position="234"/>
        <end position="255"/>
    </location>
</feature>
<dbReference type="AlphaFoldDB" id="A0AAF0CSP8"/>
<evidence type="ECO:0000256" key="1">
    <source>
        <dbReference type="SAM" id="Phobius"/>
    </source>
</evidence>
<feature type="transmembrane region" description="Helical" evidence="1">
    <location>
        <begin position="350"/>
        <end position="376"/>
    </location>
</feature>
<keyword evidence="3" id="KW-1185">Reference proteome</keyword>
<feature type="transmembrane region" description="Helical" evidence="1">
    <location>
        <begin position="382"/>
        <end position="402"/>
    </location>
</feature>
<organism evidence="2 3">
    <name type="scientific">Synoicihabitans lomoniglobus</name>
    <dbReference type="NCBI Taxonomy" id="2909285"/>
    <lineage>
        <taxon>Bacteria</taxon>
        <taxon>Pseudomonadati</taxon>
        <taxon>Verrucomicrobiota</taxon>
        <taxon>Opitutia</taxon>
        <taxon>Opitutales</taxon>
        <taxon>Opitutaceae</taxon>
        <taxon>Synoicihabitans</taxon>
    </lineage>
</organism>
<dbReference type="RefSeq" id="WP_330931520.1">
    <property type="nucleotide sequence ID" value="NZ_CP119075.1"/>
</dbReference>
<name>A0AAF0CSP8_9BACT</name>
<feature type="transmembrane region" description="Helical" evidence="1">
    <location>
        <begin position="134"/>
        <end position="152"/>
    </location>
</feature>
<proteinExistence type="predicted"/>